<evidence type="ECO:0000313" key="4">
    <source>
        <dbReference type="Proteomes" id="UP001189429"/>
    </source>
</evidence>
<feature type="compositionally biased region" description="Pro residues" evidence="2">
    <location>
        <begin position="431"/>
        <end position="442"/>
    </location>
</feature>
<dbReference type="PANTHER" id="PTHR48125:SF10">
    <property type="entry name" value="OS12G0136300 PROTEIN"/>
    <property type="match status" value="1"/>
</dbReference>
<dbReference type="Proteomes" id="UP001189429">
    <property type="component" value="Unassembled WGS sequence"/>
</dbReference>
<feature type="compositionally biased region" description="Low complexity" evidence="2">
    <location>
        <begin position="798"/>
        <end position="831"/>
    </location>
</feature>
<dbReference type="Gene3D" id="1.25.40.10">
    <property type="entry name" value="Tetratricopeptide repeat domain"/>
    <property type="match status" value="1"/>
</dbReference>
<feature type="compositionally biased region" description="Low complexity" evidence="2">
    <location>
        <begin position="731"/>
        <end position="743"/>
    </location>
</feature>
<keyword evidence="1" id="KW-0175">Coiled coil</keyword>
<dbReference type="InterPro" id="IPR011990">
    <property type="entry name" value="TPR-like_helical_dom_sf"/>
</dbReference>
<protein>
    <recommendedName>
        <fullName evidence="5">Kinesin light chain</fullName>
    </recommendedName>
</protein>
<feature type="compositionally biased region" description="Low complexity" evidence="2">
    <location>
        <begin position="854"/>
        <end position="882"/>
    </location>
</feature>
<feature type="region of interest" description="Disordered" evidence="2">
    <location>
        <begin position="180"/>
        <end position="208"/>
    </location>
</feature>
<name>A0ABN9SKE7_9DINO</name>
<comment type="caution">
    <text evidence="3">The sequence shown here is derived from an EMBL/GenBank/DDBJ whole genome shotgun (WGS) entry which is preliminary data.</text>
</comment>
<feature type="region of interest" description="Disordered" evidence="2">
    <location>
        <begin position="387"/>
        <end position="462"/>
    </location>
</feature>
<dbReference type="PROSITE" id="PS00296">
    <property type="entry name" value="CHAPERONINS_CPN60"/>
    <property type="match status" value="1"/>
</dbReference>
<feature type="region of interest" description="Disordered" evidence="2">
    <location>
        <begin position="905"/>
        <end position="927"/>
    </location>
</feature>
<sequence>MLDVRDRVADFGDDEPEWRRAARRAQERRRGSVCPPPLQLLVAETVAFDEGLPRSLFYSDRGGYIRATRRGFRDETGELLEALVSLARERRRAEQGAYRRAERAQAAAAESDERAREAEAAVRSAEAEHGDHPCVATALRALAGAKGRRRLFHEQAQLLERAVGIWQRLLDEGIADLGPVGEAPPDGCSGQLSRRKRPSALQAAHPSSSELAQDLFQALVELSEARAELGQQEQRVFALERALGVSRGAHAHCSDLEVARVSVRLAAAIEARGWHEAGEQLRLLSEALPVLERELGEESVELAEALAALAAARGAVGEPEKQVELLQRVLRIREQVNGKEHPDLVELLVSLGMCLGKQDSFRLQSQHYGRALRIRRRADAEADRAIAGGAAPGDGSCPASPAPTSARRCRGPSAESPGPAAGTSARVSGPLVPPPLPSPRPRNPALAPSPLARRDTAKGTMAVQKVSSTRKMGVWRLALRAGPEKRLSDQCVVDKFIKYASGSKNCWPGGADFLQMQFWKVGNTEAGQPGPLVYRYDSLRARAEPDGEALQRNVRNHFERFQFLGDEADRALVSAVPGLISQHLSWIAGLQVVSGEFEFARDCHGRLWLADVRELFVAASAAAQQEGLTGGGGTAGVGNSRKIYRYLSQEALQHMQQGIRDESVQQKIGHMTCLMTQHYTKLKHENGLNEVVGRAEDEVRELVIPVFEGTDRRALARAFGAAPASHPPASPRTRAGSAAGPRPGRAERACSARATLRRSGGGGGRLFAAGAAPVVAAPRPASGARAVARGQPATVKAPAAAPAAASAHSQGDSSRAPASASGGAPDGAAPPMVHGVALPEAWRGRTELLAPTPRRASAGRQRLSAAGAAAAARPGSPPQAAAPEPTIHLAESSLVQALLACSGSGAAPQSQTLDRIGPARLRRAGDGIRERTRTGHAAGYREVKVPDSGGFKAGLSATVGTDIAIAAAAYA</sequence>
<feature type="region of interest" description="Disordered" evidence="2">
    <location>
        <begin position="851"/>
        <end position="883"/>
    </location>
</feature>
<dbReference type="PANTHER" id="PTHR48125">
    <property type="entry name" value="LP07818P1"/>
    <property type="match status" value="1"/>
</dbReference>
<feature type="region of interest" description="Disordered" evidence="2">
    <location>
        <begin position="720"/>
        <end position="751"/>
    </location>
</feature>
<evidence type="ECO:0000256" key="1">
    <source>
        <dbReference type="SAM" id="Coils"/>
    </source>
</evidence>
<evidence type="ECO:0000313" key="3">
    <source>
        <dbReference type="EMBL" id="CAK0832190.1"/>
    </source>
</evidence>
<evidence type="ECO:0000256" key="2">
    <source>
        <dbReference type="SAM" id="MobiDB-lite"/>
    </source>
</evidence>
<accession>A0ABN9SKE7</accession>
<feature type="region of interest" description="Disordered" evidence="2">
    <location>
        <begin position="798"/>
        <end position="833"/>
    </location>
</feature>
<reference evidence="3" key="1">
    <citation type="submission" date="2023-10" db="EMBL/GenBank/DDBJ databases">
        <authorList>
            <person name="Chen Y."/>
            <person name="Shah S."/>
            <person name="Dougan E. K."/>
            <person name="Thang M."/>
            <person name="Chan C."/>
        </authorList>
    </citation>
    <scope>NUCLEOTIDE SEQUENCE [LARGE SCALE GENOMIC DNA]</scope>
</reference>
<feature type="coiled-coil region" evidence="1">
    <location>
        <begin position="101"/>
        <end position="128"/>
    </location>
</feature>
<dbReference type="InterPro" id="IPR018370">
    <property type="entry name" value="Chaperonin_Cpn60_CS"/>
</dbReference>
<organism evidence="3 4">
    <name type="scientific">Prorocentrum cordatum</name>
    <dbReference type="NCBI Taxonomy" id="2364126"/>
    <lineage>
        <taxon>Eukaryota</taxon>
        <taxon>Sar</taxon>
        <taxon>Alveolata</taxon>
        <taxon>Dinophyceae</taxon>
        <taxon>Prorocentrales</taxon>
        <taxon>Prorocentraceae</taxon>
        <taxon>Prorocentrum</taxon>
    </lineage>
</organism>
<gene>
    <name evidence="3" type="ORF">PCOR1329_LOCUS30275</name>
</gene>
<proteinExistence type="predicted"/>
<dbReference type="EMBL" id="CAUYUJ010011581">
    <property type="protein sequence ID" value="CAK0832190.1"/>
    <property type="molecule type" value="Genomic_DNA"/>
</dbReference>
<evidence type="ECO:0008006" key="5">
    <source>
        <dbReference type="Google" id="ProtNLM"/>
    </source>
</evidence>
<keyword evidence="4" id="KW-1185">Reference proteome</keyword>